<sequence>MEALSRSEQVGMVPSPSPKLEDFLGSGPNMGTHHDHYGNNNHNHNNNNNNSSSSNDRGSTMALSLDSMYYHQTQFMIPPNPPSTPPTTPIFPTTARRCVLCSGRP</sequence>
<reference evidence="2" key="1">
    <citation type="submission" date="2020-07" db="EMBL/GenBank/DDBJ databases">
        <authorList>
            <person name="Lin J."/>
        </authorList>
    </citation>
    <scope>NUCLEOTIDE SEQUENCE</scope>
</reference>
<evidence type="ECO:0000256" key="1">
    <source>
        <dbReference type="SAM" id="MobiDB-lite"/>
    </source>
</evidence>
<name>A0A6V7NLQ0_ANACO</name>
<accession>A0A6V7NLQ0</accession>
<dbReference type="AlphaFoldDB" id="A0A6V7NLQ0"/>
<proteinExistence type="predicted"/>
<feature type="compositionally biased region" description="Low complexity" evidence="1">
    <location>
        <begin position="39"/>
        <end position="55"/>
    </location>
</feature>
<gene>
    <name evidence="2" type="ORF">CB5_LOCUS2744</name>
</gene>
<dbReference type="EMBL" id="LR862139">
    <property type="protein sequence ID" value="CAD1819533.1"/>
    <property type="molecule type" value="Genomic_DNA"/>
</dbReference>
<evidence type="ECO:0000313" key="2">
    <source>
        <dbReference type="EMBL" id="CAD1819533.1"/>
    </source>
</evidence>
<organism evidence="2">
    <name type="scientific">Ananas comosus var. bracteatus</name>
    <name type="common">red pineapple</name>
    <dbReference type="NCBI Taxonomy" id="296719"/>
    <lineage>
        <taxon>Eukaryota</taxon>
        <taxon>Viridiplantae</taxon>
        <taxon>Streptophyta</taxon>
        <taxon>Embryophyta</taxon>
        <taxon>Tracheophyta</taxon>
        <taxon>Spermatophyta</taxon>
        <taxon>Magnoliopsida</taxon>
        <taxon>Liliopsida</taxon>
        <taxon>Poales</taxon>
        <taxon>Bromeliaceae</taxon>
        <taxon>Bromelioideae</taxon>
        <taxon>Ananas</taxon>
    </lineage>
</organism>
<feature type="region of interest" description="Disordered" evidence="1">
    <location>
        <begin position="1"/>
        <end position="60"/>
    </location>
</feature>
<protein>
    <submittedName>
        <fullName evidence="2">Uncharacterized protein</fullName>
    </submittedName>
</protein>